<evidence type="ECO:0000313" key="2">
    <source>
        <dbReference type="EMBL" id="PJA62526.1"/>
    </source>
</evidence>
<dbReference type="Proteomes" id="UP000229213">
    <property type="component" value="Unassembled WGS sequence"/>
</dbReference>
<sequence length="300" mass="35073">MVQRQAMSLFEFHQRFPTQKECIEHLFKLRWPDGFICPRCNSQKYGFHSGRFLYQCKDCRYQTSLTTGSIMHKTKTPLMVWFWTIFLIACDKRGHSALSISKEFKISYWVAWTLLQKIRRAMAEQDSQYKLQGIVELDDAYFGSKDTGKKRGRGTTKSKVLAAVSTDEEKEQARFAKMKVVKELDADTVNKFVVENIEPGSRIQTDDLDIFNSLADLGVKHEEYPIVSGEKPLPWVHTIISNAKAFCLGTYHRFGRKHLQSYLDEYCYRFNRRFWEDQLFDRLLSACINCENASYAEITQ</sequence>
<comment type="caution">
    <text evidence="2">The sequence shown here is derived from an EMBL/GenBank/DDBJ whole genome shotgun (WGS) entry which is preliminary data.</text>
</comment>
<proteinExistence type="predicted"/>
<dbReference type="InterPro" id="IPR024445">
    <property type="entry name" value="Tnp_ISXO2-like"/>
</dbReference>
<dbReference type="EMBL" id="PFWI01000021">
    <property type="protein sequence ID" value="PJA62526.1"/>
    <property type="molecule type" value="Genomic_DNA"/>
</dbReference>
<dbReference type="InterPro" id="IPR024442">
    <property type="entry name" value="Transposase_Zn_ribbon"/>
</dbReference>
<accession>A0A2M7YHT8</accession>
<evidence type="ECO:0000313" key="3">
    <source>
        <dbReference type="Proteomes" id="UP000229213"/>
    </source>
</evidence>
<dbReference type="SMART" id="SM01126">
    <property type="entry name" value="DDE_Tnp_IS1595"/>
    <property type="match status" value="1"/>
</dbReference>
<dbReference type="Pfam" id="PF12760">
    <property type="entry name" value="Zn_ribbon_IS1595"/>
    <property type="match status" value="1"/>
</dbReference>
<dbReference type="NCBIfam" id="NF033547">
    <property type="entry name" value="transpos_IS1595"/>
    <property type="match status" value="1"/>
</dbReference>
<gene>
    <name evidence="2" type="ORF">CO162_00620</name>
</gene>
<evidence type="ECO:0000259" key="1">
    <source>
        <dbReference type="SMART" id="SM01126"/>
    </source>
</evidence>
<dbReference type="AlphaFoldDB" id="A0A2M7YHT8"/>
<reference evidence="3" key="1">
    <citation type="submission" date="2017-09" db="EMBL/GenBank/DDBJ databases">
        <title>Depth-based differentiation of microbial function through sediment-hosted aquifers and enrichment of novel symbionts in the deep terrestrial subsurface.</title>
        <authorList>
            <person name="Probst A.J."/>
            <person name="Ladd B."/>
            <person name="Jarett J.K."/>
            <person name="Geller-Mcgrath D.E."/>
            <person name="Sieber C.M.K."/>
            <person name="Emerson J.B."/>
            <person name="Anantharaman K."/>
            <person name="Thomas B.C."/>
            <person name="Malmstrom R."/>
            <person name="Stieglmeier M."/>
            <person name="Klingl A."/>
            <person name="Woyke T."/>
            <person name="Ryan C.M."/>
            <person name="Banfield J.F."/>
        </authorList>
    </citation>
    <scope>NUCLEOTIDE SEQUENCE [LARGE SCALE GENOMIC DNA]</scope>
</reference>
<feature type="domain" description="ISXO2-like transposase" evidence="1">
    <location>
        <begin position="130"/>
        <end position="271"/>
    </location>
</feature>
<protein>
    <submittedName>
        <fullName evidence="2">IS1595 family transposase ISPlba3</fullName>
    </submittedName>
</protein>
<dbReference type="Pfam" id="PF12762">
    <property type="entry name" value="DDE_Tnp_IS1595"/>
    <property type="match status" value="1"/>
</dbReference>
<name>A0A2M7YHT8_9BACT</name>
<organism evidence="2 3">
    <name type="scientific">bacterium (Candidatus Ratteibacteria) CG_4_9_14_3_um_filter_41_21</name>
    <dbReference type="NCBI Taxonomy" id="2014289"/>
    <lineage>
        <taxon>Bacteria</taxon>
        <taxon>Candidatus Ratteibacteria</taxon>
    </lineage>
</organism>